<feature type="compositionally biased region" description="Polar residues" evidence="1">
    <location>
        <begin position="47"/>
        <end position="57"/>
    </location>
</feature>
<feature type="compositionally biased region" description="Basic residues" evidence="1">
    <location>
        <begin position="89"/>
        <end position="101"/>
    </location>
</feature>
<accession>A0A913XZR0</accession>
<sequence>MLCIACNSKVPASIKICSCGHVFSPESQRILGKRFSVYRIGRKRRSSGLSERQSNSDVKLEPTSPKKKKTIMFRTSPQSKKPKDSPIKRLSHVKKKTSKKRRRFQVLKENLSGKSKTERQLMVQTSPQKTLRLSLALAEINRRICGQTLLWRMLSP</sequence>
<dbReference type="OrthoDB" id="5984716at2759"/>
<name>A0A913XZR0_EXADI</name>
<organism evidence="2 3">
    <name type="scientific">Exaiptasia diaphana</name>
    <name type="common">Tropical sea anemone</name>
    <name type="synonym">Aiptasia pulchella</name>
    <dbReference type="NCBI Taxonomy" id="2652724"/>
    <lineage>
        <taxon>Eukaryota</taxon>
        <taxon>Metazoa</taxon>
        <taxon>Cnidaria</taxon>
        <taxon>Anthozoa</taxon>
        <taxon>Hexacorallia</taxon>
        <taxon>Actiniaria</taxon>
        <taxon>Aiptasiidae</taxon>
        <taxon>Exaiptasia</taxon>
    </lineage>
</organism>
<protein>
    <submittedName>
        <fullName evidence="2">Uncharacterized protein</fullName>
    </submittedName>
</protein>
<keyword evidence="3" id="KW-1185">Reference proteome</keyword>
<evidence type="ECO:0000256" key="1">
    <source>
        <dbReference type="SAM" id="MobiDB-lite"/>
    </source>
</evidence>
<evidence type="ECO:0000313" key="2">
    <source>
        <dbReference type="EnsemblMetazoa" id="XP_020912440.1"/>
    </source>
</evidence>
<dbReference type="GeneID" id="110250177"/>
<dbReference type="Proteomes" id="UP000887567">
    <property type="component" value="Unplaced"/>
</dbReference>
<dbReference type="AlphaFoldDB" id="A0A913XZR0"/>
<dbReference type="EnsemblMetazoa" id="XM_021056781.2">
    <property type="protein sequence ID" value="XP_020912440.1"/>
    <property type="gene ID" value="LOC110250177"/>
</dbReference>
<proteinExistence type="predicted"/>
<reference evidence="2" key="1">
    <citation type="submission" date="2022-11" db="UniProtKB">
        <authorList>
            <consortium name="EnsemblMetazoa"/>
        </authorList>
    </citation>
    <scope>IDENTIFICATION</scope>
</reference>
<dbReference type="OMA" id="CIACNSK"/>
<dbReference type="KEGG" id="epa:110250177"/>
<dbReference type="RefSeq" id="XP_020912440.1">
    <property type="nucleotide sequence ID" value="XM_021056781.2"/>
</dbReference>
<feature type="region of interest" description="Disordered" evidence="1">
    <location>
        <begin position="43"/>
        <end position="101"/>
    </location>
</feature>
<evidence type="ECO:0000313" key="3">
    <source>
        <dbReference type="Proteomes" id="UP000887567"/>
    </source>
</evidence>